<dbReference type="Gene3D" id="1.10.340.30">
    <property type="entry name" value="Hypothetical protein, domain 2"/>
    <property type="match status" value="1"/>
</dbReference>
<dbReference type="GO" id="GO:0051539">
    <property type="term" value="F:4 iron, 4 sulfur cluster binding"/>
    <property type="evidence" value="ECO:0007669"/>
    <property type="project" value="UniProtKB-KW"/>
</dbReference>
<dbReference type="CDD" id="cd00056">
    <property type="entry name" value="ENDO3c"/>
    <property type="match status" value="1"/>
</dbReference>
<dbReference type="GO" id="GO:0140078">
    <property type="term" value="F:class I DNA-(apurinic or apyrimidinic site) endonuclease activity"/>
    <property type="evidence" value="ECO:0007669"/>
    <property type="project" value="UniProtKB-EC"/>
</dbReference>
<keyword evidence="3" id="KW-0408">Iron</keyword>
<evidence type="ECO:0000256" key="2">
    <source>
        <dbReference type="ARBA" id="ARBA00022723"/>
    </source>
</evidence>
<feature type="domain" description="HhH-GPD" evidence="5">
    <location>
        <begin position="34"/>
        <end position="191"/>
    </location>
</feature>
<gene>
    <name evidence="6" type="ORF">MNBD_GAMMA20-1995</name>
</gene>
<reference evidence="6" key="1">
    <citation type="submission" date="2018-06" db="EMBL/GenBank/DDBJ databases">
        <authorList>
            <person name="Zhirakovskaya E."/>
        </authorList>
    </citation>
    <scope>NUCLEOTIDE SEQUENCE</scope>
</reference>
<evidence type="ECO:0000256" key="1">
    <source>
        <dbReference type="ARBA" id="ARBA00022485"/>
    </source>
</evidence>
<dbReference type="PANTHER" id="PTHR10359">
    <property type="entry name" value="A/G-SPECIFIC ADENINE GLYCOSYLASE/ENDONUCLEASE III"/>
    <property type="match status" value="1"/>
</dbReference>
<dbReference type="Gene3D" id="1.10.1670.10">
    <property type="entry name" value="Helix-hairpin-Helix base-excision DNA repair enzymes (C-terminal)"/>
    <property type="match status" value="1"/>
</dbReference>
<keyword evidence="6" id="KW-0456">Lyase</keyword>
<protein>
    <submittedName>
        <fullName evidence="6">Endonuclease III</fullName>
        <ecNumber evidence="6">4.2.99.18</ecNumber>
    </submittedName>
</protein>
<evidence type="ECO:0000256" key="4">
    <source>
        <dbReference type="ARBA" id="ARBA00023014"/>
    </source>
</evidence>
<dbReference type="InterPro" id="IPR003265">
    <property type="entry name" value="HhH-GPD_domain"/>
</dbReference>
<dbReference type="SUPFAM" id="SSF48150">
    <property type="entry name" value="DNA-glycosylase"/>
    <property type="match status" value="1"/>
</dbReference>
<dbReference type="PIRSF" id="PIRSF001435">
    <property type="entry name" value="Nth"/>
    <property type="match status" value="1"/>
</dbReference>
<sequence length="212" mass="23684">MLLQQVFDRLLAAYGPQHWWPGDTPFEIMVGAILTQNTAWGNVEKAIVNLQENDALTAGVIAGCGHDRLAAWLKPSGYFNIKATRLQNFCHWYLARGGFEALSQWPTSELRHGLLSVNGVGPETADDMLLYAFERPVFVIDTYTRRLFSRLGLLDGKLAYETLRGHFETALPVEVALFNEYHALIVHHAKHACRKQPLCATCPLATDCMVTG</sequence>
<keyword evidence="2" id="KW-0479">Metal-binding</keyword>
<dbReference type="InterPro" id="IPR023170">
    <property type="entry name" value="HhH_base_excis_C"/>
</dbReference>
<dbReference type="InterPro" id="IPR011257">
    <property type="entry name" value="DNA_glycosylase"/>
</dbReference>
<keyword evidence="1" id="KW-0004">4Fe-4S</keyword>
<dbReference type="GO" id="GO:0006284">
    <property type="term" value="P:base-excision repair"/>
    <property type="evidence" value="ECO:0007669"/>
    <property type="project" value="InterPro"/>
</dbReference>
<evidence type="ECO:0000259" key="5">
    <source>
        <dbReference type="SMART" id="SM00478"/>
    </source>
</evidence>
<keyword evidence="6" id="KW-0255">Endonuclease</keyword>
<dbReference type="EC" id="4.2.99.18" evidence="6"/>
<dbReference type="GO" id="GO:0046872">
    <property type="term" value="F:metal ion binding"/>
    <property type="evidence" value="ECO:0007669"/>
    <property type="project" value="UniProtKB-KW"/>
</dbReference>
<dbReference type="AlphaFoldDB" id="A0A3B1AS23"/>
<evidence type="ECO:0000313" key="6">
    <source>
        <dbReference type="EMBL" id="VAW95526.1"/>
    </source>
</evidence>
<keyword evidence="6" id="KW-0378">Hydrolase</keyword>
<dbReference type="Pfam" id="PF00730">
    <property type="entry name" value="HhH-GPD"/>
    <property type="match status" value="1"/>
</dbReference>
<organism evidence="6">
    <name type="scientific">hydrothermal vent metagenome</name>
    <dbReference type="NCBI Taxonomy" id="652676"/>
    <lineage>
        <taxon>unclassified sequences</taxon>
        <taxon>metagenomes</taxon>
        <taxon>ecological metagenomes</taxon>
    </lineage>
</organism>
<dbReference type="PANTHER" id="PTHR10359:SF19">
    <property type="entry name" value="DNA REPAIR GLYCOSYLASE MJ1434-RELATED"/>
    <property type="match status" value="1"/>
</dbReference>
<proteinExistence type="predicted"/>
<keyword evidence="6" id="KW-0540">Nuclease</keyword>
<accession>A0A3B1AS23</accession>
<keyword evidence="4" id="KW-0411">Iron-sulfur</keyword>
<name>A0A3B1AS23_9ZZZZ</name>
<dbReference type="SMART" id="SM00478">
    <property type="entry name" value="ENDO3c"/>
    <property type="match status" value="1"/>
</dbReference>
<evidence type="ECO:0000256" key="3">
    <source>
        <dbReference type="ARBA" id="ARBA00023004"/>
    </source>
</evidence>
<dbReference type="EMBL" id="UOFU01000075">
    <property type="protein sequence ID" value="VAW95526.1"/>
    <property type="molecule type" value="Genomic_DNA"/>
</dbReference>